<dbReference type="GO" id="GO:0005634">
    <property type="term" value="C:nucleus"/>
    <property type="evidence" value="ECO:0007669"/>
    <property type="project" value="UniProtKB-SubCell"/>
</dbReference>
<feature type="compositionally biased region" description="Low complexity" evidence="6">
    <location>
        <begin position="496"/>
        <end position="511"/>
    </location>
</feature>
<keyword evidence="2" id="KW-0805">Transcription regulation</keyword>
<feature type="region of interest" description="Disordered" evidence="6">
    <location>
        <begin position="474"/>
        <end position="533"/>
    </location>
</feature>
<reference evidence="8 9" key="1">
    <citation type="submission" date="2016-10" db="EMBL/GenBank/DDBJ databases">
        <title>Proteomics and genomics reveal pathogen-plant mechanisms compatible with a hemibiotrophic lifestyle of Diplodia corticola.</title>
        <authorList>
            <person name="Fernandes I."/>
            <person name="De Jonge R."/>
            <person name="Van De Peer Y."/>
            <person name="Devreese B."/>
            <person name="Alves A."/>
            <person name="Esteves A.C."/>
        </authorList>
    </citation>
    <scope>NUCLEOTIDE SEQUENCE [LARGE SCALE GENOMIC DNA]</scope>
    <source>
        <strain evidence="8 9">CBS 112549</strain>
    </source>
</reference>
<feature type="region of interest" description="Disordered" evidence="6">
    <location>
        <begin position="1"/>
        <end position="314"/>
    </location>
</feature>
<feature type="compositionally biased region" description="Basic and acidic residues" evidence="6">
    <location>
        <begin position="561"/>
        <end position="571"/>
    </location>
</feature>
<dbReference type="Gene3D" id="2.60.40.1970">
    <property type="entry name" value="YEATS domain"/>
    <property type="match status" value="1"/>
</dbReference>
<feature type="compositionally biased region" description="Low complexity" evidence="6">
    <location>
        <begin position="133"/>
        <end position="145"/>
    </location>
</feature>
<dbReference type="InterPro" id="IPR005033">
    <property type="entry name" value="YEATS"/>
</dbReference>
<dbReference type="GO" id="GO:0006355">
    <property type="term" value="P:regulation of DNA-templated transcription"/>
    <property type="evidence" value="ECO:0007669"/>
    <property type="project" value="InterPro"/>
</dbReference>
<keyword evidence="8" id="KW-0808">Transferase</keyword>
<evidence type="ECO:0000256" key="4">
    <source>
        <dbReference type="ARBA" id="ARBA00023242"/>
    </source>
</evidence>
<keyword evidence="9" id="KW-1185">Reference proteome</keyword>
<keyword evidence="4 5" id="KW-0539">Nucleus</keyword>
<organism evidence="8 9">
    <name type="scientific">Diplodia corticola</name>
    <dbReference type="NCBI Taxonomy" id="236234"/>
    <lineage>
        <taxon>Eukaryota</taxon>
        <taxon>Fungi</taxon>
        <taxon>Dikarya</taxon>
        <taxon>Ascomycota</taxon>
        <taxon>Pezizomycotina</taxon>
        <taxon>Dothideomycetes</taxon>
        <taxon>Dothideomycetes incertae sedis</taxon>
        <taxon>Botryosphaeriales</taxon>
        <taxon>Botryosphaeriaceae</taxon>
        <taxon>Diplodia</taxon>
    </lineage>
</organism>
<evidence type="ECO:0000256" key="3">
    <source>
        <dbReference type="ARBA" id="ARBA00023163"/>
    </source>
</evidence>
<dbReference type="Proteomes" id="UP000183809">
    <property type="component" value="Unassembled WGS sequence"/>
</dbReference>
<feature type="region of interest" description="Disordered" evidence="6">
    <location>
        <begin position="561"/>
        <end position="584"/>
    </location>
</feature>
<feature type="compositionally biased region" description="Basic and acidic residues" evidence="6">
    <location>
        <begin position="512"/>
        <end position="527"/>
    </location>
</feature>
<dbReference type="GeneID" id="31015646"/>
<dbReference type="PROSITE" id="PS51037">
    <property type="entry name" value="YEATS"/>
    <property type="match status" value="1"/>
</dbReference>
<dbReference type="AlphaFoldDB" id="A0A1J9RIC8"/>
<accession>A0A1J9RIC8</accession>
<comment type="subcellular location">
    <subcellularLocation>
        <location evidence="5">Nucleus</location>
    </subcellularLocation>
</comment>
<protein>
    <recommendedName>
        <fullName evidence="1">Protein AF-9 homolog</fullName>
    </recommendedName>
</protein>
<evidence type="ECO:0000313" key="9">
    <source>
        <dbReference type="Proteomes" id="UP000183809"/>
    </source>
</evidence>
<dbReference type="OrthoDB" id="16041at2759"/>
<evidence type="ECO:0000256" key="6">
    <source>
        <dbReference type="SAM" id="MobiDB-lite"/>
    </source>
</evidence>
<dbReference type="InterPro" id="IPR038704">
    <property type="entry name" value="YEAST_sf"/>
</dbReference>
<dbReference type="STRING" id="236234.A0A1J9RIC8"/>
<dbReference type="RefSeq" id="XP_020128575.1">
    <property type="nucleotide sequence ID" value="XM_020275385.1"/>
</dbReference>
<dbReference type="PANTHER" id="PTHR47573:SF1">
    <property type="entry name" value="PROTEIN AF-9 HOMOLOG"/>
    <property type="match status" value="1"/>
</dbReference>
<dbReference type="PANTHER" id="PTHR47573">
    <property type="entry name" value="PROTEIN AF-9 HOMOLOG"/>
    <property type="match status" value="1"/>
</dbReference>
<feature type="domain" description="YEATS" evidence="7">
    <location>
        <begin position="323"/>
        <end position="476"/>
    </location>
</feature>
<proteinExistence type="predicted"/>
<evidence type="ECO:0000256" key="2">
    <source>
        <dbReference type="ARBA" id="ARBA00023015"/>
    </source>
</evidence>
<keyword evidence="3" id="KW-0804">Transcription</keyword>
<feature type="compositionally biased region" description="Basic residues" evidence="6">
    <location>
        <begin position="247"/>
        <end position="261"/>
    </location>
</feature>
<dbReference type="Pfam" id="PF03366">
    <property type="entry name" value="YEATS"/>
    <property type="match status" value="1"/>
</dbReference>
<dbReference type="GO" id="GO:0000785">
    <property type="term" value="C:chromatin"/>
    <property type="evidence" value="ECO:0007669"/>
    <property type="project" value="UniProtKB-ARBA"/>
</dbReference>
<feature type="compositionally biased region" description="Polar residues" evidence="6">
    <location>
        <begin position="106"/>
        <end position="116"/>
    </location>
</feature>
<feature type="compositionally biased region" description="Polar residues" evidence="6">
    <location>
        <begin position="302"/>
        <end position="312"/>
    </location>
</feature>
<sequence length="584" mass="63506">MPSETPQPSLHHHQDPPPPLPAQQHASAASHPPSKPAVASPAASAEPAQQRSSAGNGVADSPPKPPSTDIAAASSPQPRKHNPPPAQDPARRPDAHGTPQAASPPLRQNTPSSLSAQHAEKLDSAAHRHKRSSSSARPTPSRTPTGQSSIPIELIPAELRGDFAPGVWEPANQKRRTHSRNVSLAEPKSSDEEDNARNRRKTSQPLSQTSATAGRKRSAPETTTLPHRASSGGVADDSTNIAASSSARKKTTAQHINHSHSHSTSAAAHHLHRPPAARHQHAQSLPHIDTSAPASSRHRRTATLNSTPTTPYSAMVGLSDKKRVKGVKITRAFRIGSEAWKLDEKNRPPGIPEDHTTGWRVYVENVDGGPDMSTWLNKVQFSLHETYPNNKRMIANPPFEVRETGWGGFTVEIRLYFQPFVGEKHAVRSHYLYLEPYGPPETAERQRAANLVKAEILDFVEFNEPTEVLYAALTDEDRQWPPEGAGAGTGRGKGKGAAAAAAAQAAAQRRAAGQEDRSVELPDRGTERNPYSKQMEETFIRLFKQAEVDVDKQLEELTKRKEKVEARRRDLIASGDLDVGKKKK</sequence>
<evidence type="ECO:0000259" key="7">
    <source>
        <dbReference type="PROSITE" id="PS51037"/>
    </source>
</evidence>
<dbReference type="EMBL" id="MNUE01000039">
    <property type="protein sequence ID" value="OJD32315.1"/>
    <property type="molecule type" value="Genomic_DNA"/>
</dbReference>
<evidence type="ECO:0000256" key="1">
    <source>
        <dbReference type="ARBA" id="ARBA00022408"/>
    </source>
</evidence>
<gene>
    <name evidence="8" type="ORF">BKCO1_3900073</name>
</gene>
<evidence type="ECO:0000313" key="8">
    <source>
        <dbReference type="EMBL" id="OJD32315.1"/>
    </source>
</evidence>
<comment type="caution">
    <text evidence="8">The sequence shown here is derived from an EMBL/GenBank/DDBJ whole genome shotgun (WGS) entry which is preliminary data.</text>
</comment>
<dbReference type="InterPro" id="IPR055129">
    <property type="entry name" value="YEATS_dom"/>
</dbReference>
<dbReference type="GO" id="GO:0016740">
    <property type="term" value="F:transferase activity"/>
    <property type="evidence" value="ECO:0007669"/>
    <property type="project" value="UniProtKB-KW"/>
</dbReference>
<feature type="compositionally biased region" description="Basic residues" evidence="6">
    <location>
        <begin position="269"/>
        <end position="281"/>
    </location>
</feature>
<evidence type="ECO:0000256" key="5">
    <source>
        <dbReference type="PROSITE-ProRule" id="PRU00376"/>
    </source>
</evidence>
<feature type="compositionally biased region" description="Low complexity" evidence="6">
    <location>
        <begin position="22"/>
        <end position="54"/>
    </location>
</feature>
<name>A0A1J9RIC8_9PEZI</name>
<feature type="compositionally biased region" description="Polar residues" evidence="6">
    <location>
        <begin position="203"/>
        <end position="212"/>
    </location>
</feature>